<dbReference type="RefSeq" id="XP_038743012.1">
    <property type="nucleotide sequence ID" value="XM_038891725.1"/>
</dbReference>
<dbReference type="GeneID" id="62164799"/>
<evidence type="ECO:0000313" key="3">
    <source>
        <dbReference type="EMBL" id="KAF9873551.1"/>
    </source>
</evidence>
<feature type="region of interest" description="Disordered" evidence="1">
    <location>
        <begin position="99"/>
        <end position="183"/>
    </location>
</feature>
<name>A0A9P6I260_9PEZI</name>
<keyword evidence="2" id="KW-1133">Transmembrane helix</keyword>
<keyword evidence="4" id="KW-1185">Reference proteome</keyword>
<comment type="caution">
    <text evidence="3">The sequence shown here is derived from an EMBL/GenBank/DDBJ whole genome shotgun (WGS) entry which is preliminary data.</text>
</comment>
<evidence type="ECO:0000256" key="1">
    <source>
        <dbReference type="SAM" id="MobiDB-lite"/>
    </source>
</evidence>
<reference evidence="3" key="1">
    <citation type="submission" date="2020-03" db="EMBL/GenBank/DDBJ databases">
        <authorList>
            <person name="He L."/>
        </authorList>
    </citation>
    <scope>NUCLEOTIDE SEQUENCE</scope>
    <source>
        <strain evidence="3">CkLH20</strain>
    </source>
</reference>
<proteinExistence type="predicted"/>
<evidence type="ECO:0008006" key="5">
    <source>
        <dbReference type="Google" id="ProtNLM"/>
    </source>
</evidence>
<protein>
    <recommendedName>
        <fullName evidence="5">Transmembrane protein</fullName>
    </recommendedName>
</protein>
<evidence type="ECO:0000313" key="4">
    <source>
        <dbReference type="Proteomes" id="UP000781932"/>
    </source>
</evidence>
<feature type="compositionally biased region" description="Basic residues" evidence="1">
    <location>
        <begin position="112"/>
        <end position="133"/>
    </location>
</feature>
<dbReference type="AlphaFoldDB" id="A0A9P6I260"/>
<keyword evidence="2" id="KW-0472">Membrane</keyword>
<keyword evidence="2" id="KW-0812">Transmembrane</keyword>
<reference evidence="3" key="2">
    <citation type="submission" date="2020-11" db="EMBL/GenBank/DDBJ databases">
        <title>Whole genome sequencing of Colletotrichum sp.</title>
        <authorList>
            <person name="Li H."/>
        </authorList>
    </citation>
    <scope>NUCLEOTIDE SEQUENCE</scope>
    <source>
        <strain evidence="3">CkLH20</strain>
    </source>
</reference>
<dbReference type="EMBL" id="JAATWM020000031">
    <property type="protein sequence ID" value="KAF9873551.1"/>
    <property type="molecule type" value="Genomic_DNA"/>
</dbReference>
<feature type="transmembrane region" description="Helical" evidence="2">
    <location>
        <begin position="68"/>
        <end position="88"/>
    </location>
</feature>
<organism evidence="3 4">
    <name type="scientific">Colletotrichum karsti</name>
    <dbReference type="NCBI Taxonomy" id="1095194"/>
    <lineage>
        <taxon>Eukaryota</taxon>
        <taxon>Fungi</taxon>
        <taxon>Dikarya</taxon>
        <taxon>Ascomycota</taxon>
        <taxon>Pezizomycotina</taxon>
        <taxon>Sordariomycetes</taxon>
        <taxon>Hypocreomycetidae</taxon>
        <taxon>Glomerellales</taxon>
        <taxon>Glomerellaceae</taxon>
        <taxon>Colletotrichum</taxon>
        <taxon>Colletotrichum boninense species complex</taxon>
    </lineage>
</organism>
<accession>A0A9P6I260</accession>
<dbReference type="Proteomes" id="UP000781932">
    <property type="component" value="Unassembled WGS sequence"/>
</dbReference>
<evidence type="ECO:0000256" key="2">
    <source>
        <dbReference type="SAM" id="Phobius"/>
    </source>
</evidence>
<sequence length="183" mass="20420">MAPVTTHVLDAFAEHLAPRSAAPAAAPPTKTLPLALREILARQVVVTVTPTPETTQESASNSSNLSGGAIAGIVIGSIAGFLILLWILKSCGVWGRPNTWGDRDDDAVDRRYRGRSPGSRHHRKHRHHAHHYHHETSRSRRRPSYEVNEVRYSQPVVYEKRRPSASPRPPAAVYRSSRSRTRY</sequence>
<gene>
    <name evidence="3" type="ORF">CkaCkLH20_09010</name>
</gene>